<reference evidence="2" key="5">
    <citation type="journal article" date="2021" name="G3 (Bethesda)">
        <title>Aegilops tauschii genome assembly Aet v5.0 features greater sequence contiguity and improved annotation.</title>
        <authorList>
            <person name="Wang L."/>
            <person name="Zhu T."/>
            <person name="Rodriguez J.C."/>
            <person name="Deal K.R."/>
            <person name="Dubcovsky J."/>
            <person name="McGuire P.E."/>
            <person name="Lux T."/>
            <person name="Spannagl M."/>
            <person name="Mayer K.F.X."/>
            <person name="Baldrich P."/>
            <person name="Meyers B.C."/>
            <person name="Huo N."/>
            <person name="Gu Y.Q."/>
            <person name="Zhou H."/>
            <person name="Devos K.M."/>
            <person name="Bennetzen J.L."/>
            <person name="Unver T."/>
            <person name="Budak H."/>
            <person name="Gulick P.J."/>
            <person name="Galiba G."/>
            <person name="Kalapos B."/>
            <person name="Nelson D.R."/>
            <person name="Li P."/>
            <person name="You F.M."/>
            <person name="Luo M.C."/>
            <person name="Dvorak J."/>
        </authorList>
    </citation>
    <scope>NUCLEOTIDE SEQUENCE [LARGE SCALE GENOMIC DNA]</scope>
    <source>
        <strain evidence="2">cv. AL8/78</strain>
    </source>
</reference>
<reference evidence="3" key="1">
    <citation type="journal article" date="2014" name="Science">
        <title>Ancient hybridizations among the ancestral genomes of bread wheat.</title>
        <authorList>
            <consortium name="International Wheat Genome Sequencing Consortium,"/>
            <person name="Marcussen T."/>
            <person name="Sandve S.R."/>
            <person name="Heier L."/>
            <person name="Spannagl M."/>
            <person name="Pfeifer M."/>
            <person name="Jakobsen K.S."/>
            <person name="Wulff B.B."/>
            <person name="Steuernagel B."/>
            <person name="Mayer K.F."/>
            <person name="Olsen O.A."/>
        </authorList>
    </citation>
    <scope>NUCLEOTIDE SEQUENCE [LARGE SCALE GENOMIC DNA]</scope>
    <source>
        <strain evidence="3">cv. AL8/78</strain>
    </source>
</reference>
<dbReference type="Gramene" id="AET2Gv20225700.33">
    <property type="protein sequence ID" value="AET2Gv20225700.33"/>
    <property type="gene ID" value="AET2Gv20225700"/>
</dbReference>
<reference evidence="2" key="4">
    <citation type="submission" date="2019-03" db="UniProtKB">
        <authorList>
            <consortium name="EnsemblPlants"/>
        </authorList>
    </citation>
    <scope>IDENTIFICATION</scope>
</reference>
<evidence type="ECO:0000313" key="3">
    <source>
        <dbReference type="Proteomes" id="UP000015105"/>
    </source>
</evidence>
<dbReference type="AlphaFoldDB" id="A0A453AQR9"/>
<keyword evidence="1" id="KW-1133">Transmembrane helix</keyword>
<evidence type="ECO:0000313" key="2">
    <source>
        <dbReference type="EnsemblPlants" id="AET2Gv20225700.33"/>
    </source>
</evidence>
<name>A0A453AQR9_AEGTS</name>
<sequence length="32" mass="3714">FANDYILLLLFSIPRFLFMLPISPLAMVVNMI</sequence>
<feature type="transmembrane region" description="Helical" evidence="1">
    <location>
        <begin position="6"/>
        <end position="29"/>
    </location>
</feature>
<keyword evidence="1" id="KW-0472">Membrane</keyword>
<evidence type="ECO:0000256" key="1">
    <source>
        <dbReference type="SAM" id="Phobius"/>
    </source>
</evidence>
<reference evidence="2" key="3">
    <citation type="journal article" date="2017" name="Nature">
        <title>Genome sequence of the progenitor of the wheat D genome Aegilops tauschii.</title>
        <authorList>
            <person name="Luo M.C."/>
            <person name="Gu Y.Q."/>
            <person name="Puiu D."/>
            <person name="Wang H."/>
            <person name="Twardziok S.O."/>
            <person name="Deal K.R."/>
            <person name="Huo N."/>
            <person name="Zhu T."/>
            <person name="Wang L."/>
            <person name="Wang Y."/>
            <person name="McGuire P.E."/>
            <person name="Liu S."/>
            <person name="Long H."/>
            <person name="Ramasamy R.K."/>
            <person name="Rodriguez J.C."/>
            <person name="Van S.L."/>
            <person name="Yuan L."/>
            <person name="Wang Z."/>
            <person name="Xia Z."/>
            <person name="Xiao L."/>
            <person name="Anderson O.D."/>
            <person name="Ouyang S."/>
            <person name="Liang Y."/>
            <person name="Zimin A.V."/>
            <person name="Pertea G."/>
            <person name="Qi P."/>
            <person name="Bennetzen J.L."/>
            <person name="Dai X."/>
            <person name="Dawson M.W."/>
            <person name="Muller H.G."/>
            <person name="Kugler K."/>
            <person name="Rivarola-Duarte L."/>
            <person name="Spannagl M."/>
            <person name="Mayer K.F.X."/>
            <person name="Lu F.H."/>
            <person name="Bevan M.W."/>
            <person name="Leroy P."/>
            <person name="Li P."/>
            <person name="You F.M."/>
            <person name="Sun Q."/>
            <person name="Liu Z."/>
            <person name="Lyons E."/>
            <person name="Wicker T."/>
            <person name="Salzberg S.L."/>
            <person name="Devos K.M."/>
            <person name="Dvorak J."/>
        </authorList>
    </citation>
    <scope>NUCLEOTIDE SEQUENCE [LARGE SCALE GENOMIC DNA]</scope>
    <source>
        <strain evidence="2">cv. AL8/78</strain>
    </source>
</reference>
<proteinExistence type="predicted"/>
<dbReference type="EnsemblPlants" id="AET2Gv20225700.33">
    <property type="protein sequence ID" value="AET2Gv20225700.33"/>
    <property type="gene ID" value="AET2Gv20225700"/>
</dbReference>
<accession>A0A453AQR9</accession>
<reference evidence="3" key="2">
    <citation type="journal article" date="2017" name="Nat. Plants">
        <title>The Aegilops tauschii genome reveals multiple impacts of transposons.</title>
        <authorList>
            <person name="Zhao G."/>
            <person name="Zou C."/>
            <person name="Li K."/>
            <person name="Wang K."/>
            <person name="Li T."/>
            <person name="Gao L."/>
            <person name="Zhang X."/>
            <person name="Wang H."/>
            <person name="Yang Z."/>
            <person name="Liu X."/>
            <person name="Jiang W."/>
            <person name="Mao L."/>
            <person name="Kong X."/>
            <person name="Jiao Y."/>
            <person name="Jia J."/>
        </authorList>
    </citation>
    <scope>NUCLEOTIDE SEQUENCE [LARGE SCALE GENOMIC DNA]</scope>
    <source>
        <strain evidence="3">cv. AL8/78</strain>
    </source>
</reference>
<dbReference type="Proteomes" id="UP000015105">
    <property type="component" value="Chromosome 2D"/>
</dbReference>
<keyword evidence="1" id="KW-0812">Transmembrane</keyword>
<organism evidence="2 3">
    <name type="scientific">Aegilops tauschii subsp. strangulata</name>
    <name type="common">Goatgrass</name>
    <dbReference type="NCBI Taxonomy" id="200361"/>
    <lineage>
        <taxon>Eukaryota</taxon>
        <taxon>Viridiplantae</taxon>
        <taxon>Streptophyta</taxon>
        <taxon>Embryophyta</taxon>
        <taxon>Tracheophyta</taxon>
        <taxon>Spermatophyta</taxon>
        <taxon>Magnoliopsida</taxon>
        <taxon>Liliopsida</taxon>
        <taxon>Poales</taxon>
        <taxon>Poaceae</taxon>
        <taxon>BOP clade</taxon>
        <taxon>Pooideae</taxon>
        <taxon>Triticodae</taxon>
        <taxon>Triticeae</taxon>
        <taxon>Triticinae</taxon>
        <taxon>Aegilops</taxon>
    </lineage>
</organism>
<keyword evidence="3" id="KW-1185">Reference proteome</keyword>
<protein>
    <submittedName>
        <fullName evidence="2">Uncharacterized protein</fullName>
    </submittedName>
</protein>